<dbReference type="FunFam" id="3.40.1180.10:FF:000001">
    <property type="entry name" value="(2E,6E)-farnesyl-diphosphate-specific ditrans,polycis-undecaprenyl-diphosphate synthase"/>
    <property type="match status" value="1"/>
</dbReference>
<dbReference type="CDD" id="cd00475">
    <property type="entry name" value="Cis_IPPS"/>
    <property type="match status" value="1"/>
</dbReference>
<dbReference type="GO" id="GO:0009668">
    <property type="term" value="P:plastid membrane organization"/>
    <property type="evidence" value="ECO:0007669"/>
    <property type="project" value="TreeGrafter"/>
</dbReference>
<organism evidence="4 5">
    <name type="scientific">Olea europaea subsp. europaea</name>
    <dbReference type="NCBI Taxonomy" id="158383"/>
    <lineage>
        <taxon>Eukaryota</taxon>
        <taxon>Viridiplantae</taxon>
        <taxon>Streptophyta</taxon>
        <taxon>Embryophyta</taxon>
        <taxon>Tracheophyta</taxon>
        <taxon>Spermatophyta</taxon>
        <taxon>Magnoliopsida</taxon>
        <taxon>eudicotyledons</taxon>
        <taxon>Gunneridae</taxon>
        <taxon>Pentapetalae</taxon>
        <taxon>asterids</taxon>
        <taxon>lamiids</taxon>
        <taxon>Lamiales</taxon>
        <taxon>Oleaceae</taxon>
        <taxon>Oleeae</taxon>
        <taxon>Olea</taxon>
    </lineage>
</organism>
<protein>
    <recommendedName>
        <fullName evidence="3">Alkyl transferase</fullName>
        <ecNumber evidence="3">2.5.1.-</ecNumber>
    </recommendedName>
</protein>
<dbReference type="GO" id="GO:0045547">
    <property type="term" value="F:ditrans,polycis-polyprenyl diphosphate synthase [(2E,6E)-farnesyl diphosphate specific] activity"/>
    <property type="evidence" value="ECO:0007669"/>
    <property type="project" value="TreeGrafter"/>
</dbReference>
<dbReference type="AlphaFoldDB" id="A0A8S0RN57"/>
<proteinExistence type="inferred from homology"/>
<reference evidence="4 5" key="1">
    <citation type="submission" date="2019-12" db="EMBL/GenBank/DDBJ databases">
        <authorList>
            <person name="Alioto T."/>
            <person name="Alioto T."/>
            <person name="Gomez Garrido J."/>
        </authorList>
    </citation>
    <scope>NUCLEOTIDE SEQUENCE [LARGE SCALE GENOMIC DNA]</scope>
</reference>
<evidence type="ECO:0000313" key="5">
    <source>
        <dbReference type="Proteomes" id="UP000594638"/>
    </source>
</evidence>
<dbReference type="GO" id="GO:0000287">
    <property type="term" value="F:magnesium ion binding"/>
    <property type="evidence" value="ECO:0007669"/>
    <property type="project" value="UniProtKB-ARBA"/>
</dbReference>
<gene>
    <name evidence="4" type="ORF">OLEA9_A051803</name>
</gene>
<sequence>MVSLLKFSAFAFQGINPHASNLTPSTISLQATTIKKDALGYSLASKHRSMTGQTKRKSILSGELNSVQIQEALPEGLKPELMPKHVAIIMDGHRRWANERGLTMQLGHTTGGRVIKEKVFLCCKWGIEVLSVFAFSTENWGRPKEEVDFLMNLFEEEIRTDLEEFTRKNVRISVIGDKSKLPKSLQKSIATAEDTTRGNTGLHLMMALNYSGRYDIMKASRSIASKVKDGFLQVEDINETLFQNELETKCVDFPNPDLLIRTSGEQRISNFFLWQLAYSEVYFPEKKFPDFEEKDFIEALSSFQKRKRRYGGNEW</sequence>
<accession>A0A8S0RN57</accession>
<evidence type="ECO:0000256" key="1">
    <source>
        <dbReference type="ARBA" id="ARBA00001946"/>
    </source>
</evidence>
<dbReference type="NCBIfam" id="TIGR00055">
    <property type="entry name" value="uppS"/>
    <property type="match status" value="1"/>
</dbReference>
<dbReference type="SUPFAM" id="SSF64005">
    <property type="entry name" value="Undecaprenyl diphosphate synthase"/>
    <property type="match status" value="1"/>
</dbReference>
<dbReference type="InterPro" id="IPR018520">
    <property type="entry name" value="UPP_synth-like_CS"/>
</dbReference>
<dbReference type="PANTHER" id="PTHR10291:SF0">
    <property type="entry name" value="DEHYDRODOLICHYL DIPHOSPHATE SYNTHASE 2"/>
    <property type="match status" value="1"/>
</dbReference>
<evidence type="ECO:0000256" key="2">
    <source>
        <dbReference type="ARBA" id="ARBA00022679"/>
    </source>
</evidence>
<dbReference type="InterPro" id="IPR001441">
    <property type="entry name" value="UPP_synth-like"/>
</dbReference>
<dbReference type="Pfam" id="PF01255">
    <property type="entry name" value="Prenyltransf"/>
    <property type="match status" value="1"/>
</dbReference>
<dbReference type="EC" id="2.5.1.-" evidence="3"/>
<dbReference type="InterPro" id="IPR036424">
    <property type="entry name" value="UPP_synth-like_sf"/>
</dbReference>
<dbReference type="Gramene" id="OE9A051803T1">
    <property type="protein sequence ID" value="OE9A051803C1"/>
    <property type="gene ID" value="OE9A051803"/>
</dbReference>
<dbReference type="GO" id="GO:0009409">
    <property type="term" value="P:response to cold"/>
    <property type="evidence" value="ECO:0007669"/>
    <property type="project" value="TreeGrafter"/>
</dbReference>
<comment type="caution">
    <text evidence="4">The sequence shown here is derived from an EMBL/GenBank/DDBJ whole genome shotgun (WGS) entry which is preliminary data.</text>
</comment>
<keyword evidence="5" id="KW-1185">Reference proteome</keyword>
<comment type="cofactor">
    <cofactor evidence="1">
        <name>Mg(2+)</name>
        <dbReference type="ChEBI" id="CHEBI:18420"/>
    </cofactor>
</comment>
<dbReference type="PROSITE" id="PS01066">
    <property type="entry name" value="UPP_SYNTHASE"/>
    <property type="match status" value="1"/>
</dbReference>
<dbReference type="PANTHER" id="PTHR10291">
    <property type="entry name" value="DEHYDRODOLICHYL DIPHOSPHATE SYNTHASE FAMILY MEMBER"/>
    <property type="match status" value="1"/>
</dbReference>
<comment type="similarity">
    <text evidence="3">Belongs to the UPP synthase family.</text>
</comment>
<evidence type="ECO:0000313" key="4">
    <source>
        <dbReference type="EMBL" id="CAA2981335.1"/>
    </source>
</evidence>
<dbReference type="Proteomes" id="UP000594638">
    <property type="component" value="Unassembled WGS sequence"/>
</dbReference>
<dbReference type="GO" id="GO:0009570">
    <property type="term" value="C:chloroplast stroma"/>
    <property type="evidence" value="ECO:0007669"/>
    <property type="project" value="TreeGrafter"/>
</dbReference>
<evidence type="ECO:0000256" key="3">
    <source>
        <dbReference type="RuleBase" id="RU363018"/>
    </source>
</evidence>
<dbReference type="GO" id="GO:0016094">
    <property type="term" value="P:polyprenol biosynthetic process"/>
    <property type="evidence" value="ECO:0007669"/>
    <property type="project" value="TreeGrafter"/>
</dbReference>
<dbReference type="EMBL" id="CACTIH010003669">
    <property type="protein sequence ID" value="CAA2981335.1"/>
    <property type="molecule type" value="Genomic_DNA"/>
</dbReference>
<name>A0A8S0RN57_OLEEU</name>
<dbReference type="Gene3D" id="3.40.1180.10">
    <property type="entry name" value="Decaprenyl diphosphate synthase-like"/>
    <property type="match status" value="1"/>
</dbReference>
<keyword evidence="2 3" id="KW-0808">Transferase</keyword>
<dbReference type="OrthoDB" id="881185at2759"/>
<dbReference type="HAMAP" id="MF_01139">
    <property type="entry name" value="ISPT"/>
    <property type="match status" value="1"/>
</dbReference>